<dbReference type="AlphaFoldDB" id="A0A511VB94"/>
<dbReference type="EMBL" id="BJXX01000170">
    <property type="protein sequence ID" value="GEN36200.1"/>
    <property type="molecule type" value="Genomic_DNA"/>
</dbReference>
<proteinExistence type="inferred from homology"/>
<keyword evidence="5" id="KW-1185">Reference proteome</keyword>
<keyword evidence="3" id="KW-0299">Galactose metabolism</keyword>
<protein>
    <recommendedName>
        <fullName evidence="2">UDP-glucose 4-epimerase</fullName>
    </recommendedName>
</protein>
<sequence>MCEQVTGRKARVEHEMRKTGDPARLVASSAKIKQKLGWEATYDLEAIIQTAWKWHSNHPHGYTAK</sequence>
<reference evidence="4 5" key="1">
    <citation type="submission" date="2019-07" db="EMBL/GenBank/DDBJ databases">
        <title>Whole genome shotgun sequence of Aneurinibacillus danicus NBRC 102444.</title>
        <authorList>
            <person name="Hosoyama A."/>
            <person name="Uohara A."/>
            <person name="Ohji S."/>
            <person name="Ichikawa N."/>
        </authorList>
    </citation>
    <scope>NUCLEOTIDE SEQUENCE [LARGE SCALE GENOMIC DNA]</scope>
    <source>
        <strain evidence="4 5">NBRC 102444</strain>
    </source>
</reference>
<dbReference type="Gene3D" id="3.90.25.10">
    <property type="entry name" value="UDP-galactose 4-epimerase, domain 1"/>
    <property type="match status" value="1"/>
</dbReference>
<dbReference type="PANTHER" id="PTHR43725">
    <property type="entry name" value="UDP-GLUCOSE 4-EPIMERASE"/>
    <property type="match status" value="1"/>
</dbReference>
<evidence type="ECO:0000256" key="1">
    <source>
        <dbReference type="ARBA" id="ARBA00007637"/>
    </source>
</evidence>
<accession>A0A511VB94</accession>
<dbReference type="PANTHER" id="PTHR43725:SF53">
    <property type="entry name" value="UDP-ARABINOSE 4-EPIMERASE 1"/>
    <property type="match status" value="1"/>
</dbReference>
<dbReference type="GO" id="GO:0006012">
    <property type="term" value="P:galactose metabolic process"/>
    <property type="evidence" value="ECO:0007669"/>
    <property type="project" value="UniProtKB-KW"/>
</dbReference>
<keyword evidence="3" id="KW-0119">Carbohydrate metabolism</keyword>
<dbReference type="SUPFAM" id="SSF51735">
    <property type="entry name" value="NAD(P)-binding Rossmann-fold domains"/>
    <property type="match status" value="1"/>
</dbReference>
<comment type="similarity">
    <text evidence="1">Belongs to the NAD(P)-dependent epimerase/dehydratase family.</text>
</comment>
<dbReference type="InterPro" id="IPR036291">
    <property type="entry name" value="NAD(P)-bd_dom_sf"/>
</dbReference>
<comment type="caution">
    <text evidence="4">The sequence shown here is derived from an EMBL/GenBank/DDBJ whole genome shotgun (WGS) entry which is preliminary data.</text>
</comment>
<gene>
    <name evidence="4" type="ORF">ADA01nite_36600</name>
</gene>
<evidence type="ECO:0000313" key="4">
    <source>
        <dbReference type="EMBL" id="GEN36200.1"/>
    </source>
</evidence>
<dbReference type="Proteomes" id="UP000321157">
    <property type="component" value="Unassembled WGS sequence"/>
</dbReference>
<organism evidence="4 5">
    <name type="scientific">Aneurinibacillus danicus</name>
    <dbReference type="NCBI Taxonomy" id="267746"/>
    <lineage>
        <taxon>Bacteria</taxon>
        <taxon>Bacillati</taxon>
        <taxon>Bacillota</taxon>
        <taxon>Bacilli</taxon>
        <taxon>Bacillales</taxon>
        <taxon>Paenibacillaceae</taxon>
        <taxon>Aneurinibacillus group</taxon>
        <taxon>Aneurinibacillus</taxon>
    </lineage>
</organism>
<name>A0A511VB94_9BACL</name>
<evidence type="ECO:0000256" key="2">
    <source>
        <dbReference type="ARBA" id="ARBA00018569"/>
    </source>
</evidence>
<evidence type="ECO:0000256" key="3">
    <source>
        <dbReference type="ARBA" id="ARBA00023144"/>
    </source>
</evidence>
<evidence type="ECO:0000313" key="5">
    <source>
        <dbReference type="Proteomes" id="UP000321157"/>
    </source>
</evidence>